<organism evidence="1 2">
    <name type="scientific">Azospirillum argentinense</name>
    <dbReference type="NCBI Taxonomy" id="2970906"/>
    <lineage>
        <taxon>Bacteria</taxon>
        <taxon>Pseudomonadati</taxon>
        <taxon>Pseudomonadota</taxon>
        <taxon>Alphaproteobacteria</taxon>
        <taxon>Rhodospirillales</taxon>
        <taxon>Azospirillaceae</taxon>
        <taxon>Azospirillum</taxon>
    </lineage>
</organism>
<dbReference type="EMBL" id="CP007793">
    <property type="protein sequence ID" value="AIB12909.1"/>
    <property type="molecule type" value="Genomic_DNA"/>
</dbReference>
<dbReference type="KEGG" id="abq:ABAZ39_13110"/>
<reference evidence="1 2" key="1">
    <citation type="journal article" date="2014" name="Genome Announc.">
        <title>Complete Genome Sequence of the Model Rhizosphere Strain Azospirillum brasilense Az39, Successfully Applied in Agriculture.</title>
        <authorList>
            <person name="Rivera D."/>
            <person name="Revale S."/>
            <person name="Molina R."/>
            <person name="Gualpa J."/>
            <person name="Puente M."/>
            <person name="Maroniche G."/>
            <person name="Paris G."/>
            <person name="Baker D."/>
            <person name="Clavijo B."/>
            <person name="McLay K."/>
            <person name="Spaepen S."/>
            <person name="Perticari A."/>
            <person name="Vazquez M."/>
            <person name="Wisniewski-Dye F."/>
            <person name="Watkins C."/>
            <person name="Martinez-Abarca F."/>
            <person name="Vanderleyden J."/>
            <person name="Cassan F."/>
        </authorList>
    </citation>
    <scope>NUCLEOTIDE SEQUENCE [LARGE SCALE GENOMIC DNA]</scope>
    <source>
        <strain evidence="1 2">Az39</strain>
    </source>
</reference>
<evidence type="ECO:0000313" key="1">
    <source>
        <dbReference type="EMBL" id="AIB12909.1"/>
    </source>
</evidence>
<protein>
    <submittedName>
        <fullName evidence="1">Uncharacterized protein</fullName>
    </submittedName>
</protein>
<sequence>MPDGSYHFTTHAIRTLDLSWLEAQLVRHHGFEPERARRVIEHYRCVLEIAADHPNRAIAPPAGADKAWHVHMLNNKRYNEDCLRLFGTVLHHDPELCGTPAFWDAWDFTREQFAARLGVALPATADVKGAAPDFLPIRTDRPGGPGPDVMPEYCMLEAREP</sequence>
<gene>
    <name evidence="1" type="ORF">ABAZ39_13110</name>
</gene>
<dbReference type="AlphaFoldDB" id="A0A060DPV7"/>
<dbReference type="Proteomes" id="UP000027186">
    <property type="component" value="Chromosome"/>
</dbReference>
<name>A0A060DPV7_9PROT</name>
<proteinExistence type="predicted"/>
<accession>A0A060DPV7</accession>
<evidence type="ECO:0000313" key="2">
    <source>
        <dbReference type="Proteomes" id="UP000027186"/>
    </source>
</evidence>
<dbReference type="RefSeq" id="WP_051658005.1">
    <property type="nucleotide sequence ID" value="NZ_CP007793.1"/>
</dbReference>